<dbReference type="InterPro" id="IPR003439">
    <property type="entry name" value="ABC_transporter-like_ATP-bd"/>
</dbReference>
<organism evidence="7 8">
    <name type="scientific">Pseudoalteromonas viridis</name>
    <dbReference type="NCBI Taxonomy" id="339617"/>
    <lineage>
        <taxon>Bacteria</taxon>
        <taxon>Pseudomonadati</taxon>
        <taxon>Pseudomonadota</taxon>
        <taxon>Gammaproteobacteria</taxon>
        <taxon>Alteromonadales</taxon>
        <taxon>Pseudoalteromonadaceae</taxon>
        <taxon>Pseudoalteromonas</taxon>
    </lineage>
</organism>
<sequence>MQPKERKKRIVDSVSFNIGANEKVSLLGHNGCGKSTMMKMLSGIIKPTEGSISINGLDPFRNRKKLYEFTGVLFAQKSFLYPDLSVKDCLDLYSGIHKQSKSQFHKRLTMLDDYLEIGRFQDQPVRTLSFGQRMRGEIASALIHDPSVVFLDEPTVGLDLETRNKFNALLKDSGILNDKAVIIVTHDLPVVRDFTDRTIVMAQGKVQKVLQKAELEQLTTKVSYQIKTESKVQASLLDSINQHPALLAADRIGEQQLELKFKANTGESTVQSLISQVCNKSGVNFCERKESLDFSSIYLSDVSQSA</sequence>
<gene>
    <name evidence="7" type="ORF">J5X90_05280</name>
</gene>
<dbReference type="InterPro" id="IPR027417">
    <property type="entry name" value="P-loop_NTPase"/>
</dbReference>
<comment type="similarity">
    <text evidence="1">Belongs to the ABC transporter superfamily.</text>
</comment>
<dbReference type="Proteomes" id="UP000665025">
    <property type="component" value="Chromosome 1"/>
</dbReference>
<evidence type="ECO:0000259" key="6">
    <source>
        <dbReference type="PROSITE" id="PS50893"/>
    </source>
</evidence>
<reference evidence="7 8" key="1">
    <citation type="submission" date="2021-03" db="EMBL/GenBank/DDBJ databases">
        <title>Complete Genome of Pseudoalteromonas viridis Strain BBR56, a new biocontrol bacterial candidate.</title>
        <authorList>
            <person name="Handayani D.P."/>
            <person name="Isnansetyo A."/>
            <person name="Istiqomah I."/>
            <person name="Jumina J."/>
        </authorList>
    </citation>
    <scope>NUCLEOTIDE SEQUENCE [LARGE SCALE GENOMIC DNA]</scope>
    <source>
        <strain evidence="7 8">BBR56</strain>
    </source>
</reference>
<dbReference type="PANTHER" id="PTHR42711">
    <property type="entry name" value="ABC TRANSPORTER ATP-BINDING PROTEIN"/>
    <property type="match status" value="1"/>
</dbReference>
<name>A0ABX7V8I1_9GAMM</name>
<dbReference type="GO" id="GO:0005524">
    <property type="term" value="F:ATP binding"/>
    <property type="evidence" value="ECO:0007669"/>
    <property type="project" value="UniProtKB-KW"/>
</dbReference>
<evidence type="ECO:0000256" key="2">
    <source>
        <dbReference type="ARBA" id="ARBA00022448"/>
    </source>
</evidence>
<dbReference type="PROSITE" id="PS50893">
    <property type="entry name" value="ABC_TRANSPORTER_2"/>
    <property type="match status" value="1"/>
</dbReference>
<evidence type="ECO:0000256" key="3">
    <source>
        <dbReference type="ARBA" id="ARBA00022458"/>
    </source>
</evidence>
<protein>
    <submittedName>
        <fullName evidence="7">ATP-binding cassette domain-containing protein</fullName>
    </submittedName>
</protein>
<dbReference type="SUPFAM" id="SSF52540">
    <property type="entry name" value="P-loop containing nucleoside triphosphate hydrolases"/>
    <property type="match status" value="1"/>
</dbReference>
<evidence type="ECO:0000313" key="8">
    <source>
        <dbReference type="Proteomes" id="UP000665025"/>
    </source>
</evidence>
<dbReference type="Gene3D" id="3.40.50.300">
    <property type="entry name" value="P-loop containing nucleotide triphosphate hydrolases"/>
    <property type="match status" value="1"/>
</dbReference>
<proteinExistence type="inferred from homology"/>
<keyword evidence="4" id="KW-0547">Nucleotide-binding</keyword>
<accession>A0ABX7V8I1</accession>
<dbReference type="InterPro" id="IPR003593">
    <property type="entry name" value="AAA+_ATPase"/>
</dbReference>
<evidence type="ECO:0000256" key="5">
    <source>
        <dbReference type="ARBA" id="ARBA00022840"/>
    </source>
</evidence>
<dbReference type="EMBL" id="CP072425">
    <property type="protein sequence ID" value="QTL37206.1"/>
    <property type="molecule type" value="Genomic_DNA"/>
</dbReference>
<keyword evidence="8" id="KW-1185">Reference proteome</keyword>
<dbReference type="RefSeq" id="WP_209053478.1">
    <property type="nucleotide sequence ID" value="NZ_CP072425.1"/>
</dbReference>
<keyword evidence="3" id="KW-0536">Nodulation</keyword>
<evidence type="ECO:0000313" key="7">
    <source>
        <dbReference type="EMBL" id="QTL37206.1"/>
    </source>
</evidence>
<evidence type="ECO:0000256" key="4">
    <source>
        <dbReference type="ARBA" id="ARBA00022741"/>
    </source>
</evidence>
<dbReference type="SMART" id="SM00382">
    <property type="entry name" value="AAA"/>
    <property type="match status" value="1"/>
</dbReference>
<dbReference type="PANTHER" id="PTHR42711:SF5">
    <property type="entry name" value="ABC TRANSPORTER ATP-BINDING PROTEIN NATA"/>
    <property type="match status" value="1"/>
</dbReference>
<dbReference type="Pfam" id="PF00005">
    <property type="entry name" value="ABC_tran"/>
    <property type="match status" value="1"/>
</dbReference>
<keyword evidence="2" id="KW-0813">Transport</keyword>
<feature type="domain" description="ABC transporter" evidence="6">
    <location>
        <begin position="1"/>
        <end position="228"/>
    </location>
</feature>
<dbReference type="InterPro" id="IPR050763">
    <property type="entry name" value="ABC_transporter_ATP-binding"/>
</dbReference>
<keyword evidence="5 7" id="KW-0067">ATP-binding</keyword>
<evidence type="ECO:0000256" key="1">
    <source>
        <dbReference type="ARBA" id="ARBA00005417"/>
    </source>
</evidence>